<feature type="domain" description="DUF7824" evidence="1">
    <location>
        <begin position="478"/>
        <end position="646"/>
    </location>
</feature>
<name>A0A1N7FU61_9ACTN</name>
<evidence type="ECO:0000313" key="3">
    <source>
        <dbReference type="Proteomes" id="UP000186004"/>
    </source>
</evidence>
<dbReference type="OrthoDB" id="3245799at2"/>
<dbReference type="AlphaFoldDB" id="A0A1N7FU61"/>
<reference evidence="2 3" key="1">
    <citation type="submission" date="2017-01" db="EMBL/GenBank/DDBJ databases">
        <authorList>
            <person name="Mah S.A."/>
            <person name="Swanson W.J."/>
            <person name="Moy G.W."/>
            <person name="Vacquier V.D."/>
        </authorList>
    </citation>
    <scope>NUCLEOTIDE SEQUENCE [LARGE SCALE GENOMIC DNA]</scope>
    <source>
        <strain evidence="2 3">DSM 45758</strain>
    </source>
</reference>
<proteinExistence type="predicted"/>
<dbReference type="InterPro" id="IPR056726">
    <property type="entry name" value="DUF7824"/>
</dbReference>
<organism evidence="2 3">
    <name type="scientific">Micromonospora avicenniae</name>
    <dbReference type="NCBI Taxonomy" id="1198245"/>
    <lineage>
        <taxon>Bacteria</taxon>
        <taxon>Bacillati</taxon>
        <taxon>Actinomycetota</taxon>
        <taxon>Actinomycetes</taxon>
        <taxon>Micromonosporales</taxon>
        <taxon>Micromonosporaceae</taxon>
        <taxon>Micromonospora</taxon>
    </lineage>
</organism>
<evidence type="ECO:0000259" key="1">
    <source>
        <dbReference type="Pfam" id="PF25148"/>
    </source>
</evidence>
<dbReference type="EMBL" id="FTNF01000049">
    <property type="protein sequence ID" value="SIS03870.1"/>
    <property type="molecule type" value="Genomic_DNA"/>
</dbReference>
<dbReference type="Proteomes" id="UP000186004">
    <property type="component" value="Unassembled WGS sequence"/>
</dbReference>
<evidence type="ECO:0000313" key="2">
    <source>
        <dbReference type="EMBL" id="SIS03870.1"/>
    </source>
</evidence>
<accession>A0A1N7FU61</accession>
<keyword evidence="3" id="KW-1185">Reference proteome</keyword>
<gene>
    <name evidence="2" type="ORF">SAMN05444858_1495</name>
</gene>
<dbReference type="Pfam" id="PF25148">
    <property type="entry name" value="DUF7824"/>
    <property type="match status" value="1"/>
</dbReference>
<protein>
    <recommendedName>
        <fullName evidence="1">DUF7824 domain-containing protein</fullName>
    </recommendedName>
</protein>
<dbReference type="STRING" id="1198245.SAMN05444858_1495"/>
<sequence length="883" mass="95257">MNLVELAKAGDVTGVLRELAALTPEQRAAHAPDVEALFAAEDWDDWRKHSKEQRVAMYTAQLGCWITPEAAAAGLRKPTFKIRHDALVPMADVLNLYPATWQAELVARISEQNATAWHDHALFVLADHIIQTTGCPAPTCDTYINAWLADRHNHSGRDQPWRPLNAVRGADFLELLRNDPCTLTLLPLVVARPGVPLRGVWALSQLAADGVIDRAALVHRVFAEVAKAHPAYASTLLEELALTPAEQSQKAAERNALAEPALAQLLQNGSQKQTAPHLALLRALGLTPAEKVPFLRDHVAMLDLSSPVAGYGQEVLIELDTAGLLEDDVRTEASERVLLRPEKKLVRAQLTWLDRVARRDPTRTGQILLEVAIAFQHADLALQEQALKIVARHLPTVKRAADGSVPPELRKAAESLSPGLAARAAELFGPPQDSAVNQVAEVEPYVEVLPAVPEPRPIPGPIQAAAEVAQELAVVLANRDDVVAFERALDGLVRHSHLDRAALATALTPVMRKAPEPVFHIEQTLFSAQTDLYDVAAALRGDEPRPWHMSKRKGSGSPGELLKARLNEAIELIESGTQPFLLALPTHSTGALDAHVLVERIAELERLGVTPAPIDLAQALLRVTPTTDEHVHRAAGELRSDAGQQLAQWLRDGGLPHQDSTPQGWPVSDPTSAEPKWWPLAVPGLDHEPPLPPVAAALITGTHERASYPAPFCAAQLPHHRDVVAARVSGGGDVLRRLAESGGAAGFAMHRKILAHLDTERDTAVDALLILAAQGQLDSALIAGQLQVRLRRQSRGAKRIADGLRAAAETGAYATIWSILQAALPALLRDEPIREAGAFLAVAVECASRCGAKGHIPEVDAVAARTGSTQTVKNARLLRDVLR</sequence>
<dbReference type="RefSeq" id="WP_139338251.1">
    <property type="nucleotide sequence ID" value="NZ_FTNF01000049.1"/>
</dbReference>